<evidence type="ECO:0000313" key="7">
    <source>
        <dbReference type="EMBL" id="RLJ72562.1"/>
    </source>
</evidence>
<dbReference type="PROSITE" id="PS51935">
    <property type="entry name" value="NLPC_P60"/>
    <property type="match status" value="1"/>
</dbReference>
<dbReference type="PANTHER" id="PTHR47360:SF1">
    <property type="entry name" value="ENDOPEPTIDASE NLPC-RELATED"/>
    <property type="match status" value="1"/>
</dbReference>
<evidence type="ECO:0000259" key="6">
    <source>
        <dbReference type="PROSITE" id="PS51935"/>
    </source>
</evidence>
<dbReference type="InterPro" id="IPR052062">
    <property type="entry name" value="Murein_DD/LD_carboxypeptidase"/>
</dbReference>
<evidence type="ECO:0000256" key="2">
    <source>
        <dbReference type="ARBA" id="ARBA00022670"/>
    </source>
</evidence>
<evidence type="ECO:0000256" key="4">
    <source>
        <dbReference type="ARBA" id="ARBA00022801"/>
    </source>
</evidence>
<reference evidence="8 10" key="2">
    <citation type="submission" date="2019-03" db="EMBL/GenBank/DDBJ databases">
        <authorList>
            <person name="He R.-H."/>
        </authorList>
    </citation>
    <scope>NUCLEOTIDE SEQUENCE [LARGE SCALE GENOMIC DNA]</scope>
    <source>
        <strain evidence="8 10">DSM 19624</strain>
    </source>
</reference>
<dbReference type="InterPro" id="IPR038765">
    <property type="entry name" value="Papain-like_cys_pep_sf"/>
</dbReference>
<keyword evidence="10" id="KW-1185">Reference proteome</keyword>
<evidence type="ECO:0000256" key="5">
    <source>
        <dbReference type="ARBA" id="ARBA00022807"/>
    </source>
</evidence>
<keyword evidence="2" id="KW-0645">Protease</keyword>
<sequence>MQLTLNLIPFNFHLKRNILFLIAIIFFLSSCGTRKYTVKSDTKASKAADAMANLQSKPLYRFITDWTGVRYRFGGLDKNGVDCSGFAFLLEKEIYGVTLPRISREQANVVKRKNIDSLKEGDLVFFSFGGNDVDHVGVYLNNGFFVHASTTRGIVVDDITLPAYQKVLVKSGSVN</sequence>
<dbReference type="GO" id="GO:0006508">
    <property type="term" value="P:proteolysis"/>
    <property type="evidence" value="ECO:0007669"/>
    <property type="project" value="UniProtKB-KW"/>
</dbReference>
<dbReference type="EMBL" id="RCCK01000014">
    <property type="protein sequence ID" value="RLJ72562.1"/>
    <property type="molecule type" value="Genomic_DNA"/>
</dbReference>
<keyword evidence="4" id="KW-0378">Hydrolase</keyword>
<dbReference type="PANTHER" id="PTHR47360">
    <property type="entry name" value="MUREIN DD-ENDOPEPTIDASE MEPS/MUREIN LD-CARBOXYPEPTIDASE"/>
    <property type="match status" value="1"/>
</dbReference>
<protein>
    <submittedName>
        <fullName evidence="7">Lipoprotein Spr/probable lipoprotein NlpC</fullName>
    </submittedName>
    <submittedName>
        <fullName evidence="8">NlpC/P60 family protein</fullName>
    </submittedName>
</protein>
<dbReference type="InterPro" id="IPR000064">
    <property type="entry name" value="NLP_P60_dom"/>
</dbReference>
<gene>
    <name evidence="7" type="ORF">BCL90_4187</name>
    <name evidence="8" type="ORF">E3V97_24145</name>
</gene>
<evidence type="ECO:0000313" key="10">
    <source>
        <dbReference type="Proteomes" id="UP000297429"/>
    </source>
</evidence>
<keyword evidence="5" id="KW-0788">Thiol protease</keyword>
<name>A0A497XVU3_9SPHI</name>
<organism evidence="7 9">
    <name type="scientific">Pedobacter alluvionis</name>
    <dbReference type="NCBI Taxonomy" id="475253"/>
    <lineage>
        <taxon>Bacteria</taxon>
        <taxon>Pseudomonadati</taxon>
        <taxon>Bacteroidota</taxon>
        <taxon>Sphingobacteriia</taxon>
        <taxon>Sphingobacteriales</taxon>
        <taxon>Sphingobacteriaceae</taxon>
        <taxon>Pedobacter</taxon>
    </lineage>
</organism>
<evidence type="ECO:0000256" key="1">
    <source>
        <dbReference type="ARBA" id="ARBA00007074"/>
    </source>
</evidence>
<comment type="caution">
    <text evidence="7">The sequence shown here is derived from an EMBL/GenBank/DDBJ whole genome shotgun (WGS) entry which is preliminary data.</text>
</comment>
<dbReference type="GO" id="GO:0008234">
    <property type="term" value="F:cysteine-type peptidase activity"/>
    <property type="evidence" value="ECO:0007669"/>
    <property type="project" value="UniProtKB-KW"/>
</dbReference>
<evidence type="ECO:0000313" key="8">
    <source>
        <dbReference type="EMBL" id="TFB28119.1"/>
    </source>
</evidence>
<accession>A0A497XVU3</accession>
<proteinExistence type="inferred from homology"/>
<dbReference type="SUPFAM" id="SSF54001">
    <property type="entry name" value="Cysteine proteinases"/>
    <property type="match status" value="1"/>
</dbReference>
<evidence type="ECO:0000313" key="9">
    <source>
        <dbReference type="Proteomes" id="UP000273898"/>
    </source>
</evidence>
<reference evidence="7 9" key="1">
    <citation type="submission" date="2018-10" db="EMBL/GenBank/DDBJ databases">
        <title>Genomic Encyclopedia of Archaeal and Bacterial Type Strains, Phase II (KMG-II): from individual species to whole genera.</title>
        <authorList>
            <person name="Goeker M."/>
        </authorList>
    </citation>
    <scope>NUCLEOTIDE SEQUENCE [LARGE SCALE GENOMIC DNA]</scope>
    <source>
        <strain evidence="7 9">DSM 19624</strain>
    </source>
</reference>
<keyword evidence="3" id="KW-0732">Signal</keyword>
<dbReference type="OrthoDB" id="9807055at2"/>
<keyword evidence="7" id="KW-0449">Lipoprotein</keyword>
<dbReference type="Pfam" id="PF00877">
    <property type="entry name" value="NLPC_P60"/>
    <property type="match status" value="1"/>
</dbReference>
<dbReference type="AlphaFoldDB" id="A0A497XVU3"/>
<dbReference type="Gene3D" id="3.90.1720.10">
    <property type="entry name" value="endopeptidase domain like (from Nostoc punctiforme)"/>
    <property type="match status" value="1"/>
</dbReference>
<dbReference type="EMBL" id="SOPX01000007">
    <property type="protein sequence ID" value="TFB28119.1"/>
    <property type="molecule type" value="Genomic_DNA"/>
</dbReference>
<dbReference type="Proteomes" id="UP000273898">
    <property type="component" value="Unassembled WGS sequence"/>
</dbReference>
<comment type="similarity">
    <text evidence="1">Belongs to the peptidase C40 family.</text>
</comment>
<evidence type="ECO:0000256" key="3">
    <source>
        <dbReference type="ARBA" id="ARBA00022729"/>
    </source>
</evidence>
<feature type="domain" description="NlpC/P60" evidence="6">
    <location>
        <begin position="53"/>
        <end position="175"/>
    </location>
</feature>
<dbReference type="Proteomes" id="UP000297429">
    <property type="component" value="Unassembled WGS sequence"/>
</dbReference>